<gene>
    <name evidence="8" type="primary">tadA</name>
    <name evidence="10" type="ORF">HFQ13_12355</name>
</gene>
<keyword evidence="3 8" id="KW-0819">tRNA processing</keyword>
<dbReference type="PANTHER" id="PTHR11079">
    <property type="entry name" value="CYTOSINE DEAMINASE FAMILY MEMBER"/>
    <property type="match status" value="1"/>
</dbReference>
<sequence length="148" mass="15875">MWMQAALTAARAGAALGEVPVGAVLVDAAGTHLVSAHNAPIASRDPTAHAEVQVLRQAAQRLGNYRLGGCTLYVTLEPCVMCFGAILHARLARVVYGAADPKAGVIESHLRLPESAPSNHRLQWEGGVLAEEASLLLKEFFRMRRTRL</sequence>
<dbReference type="PROSITE" id="PS51747">
    <property type="entry name" value="CYT_DCMP_DEAMINASES_2"/>
    <property type="match status" value="1"/>
</dbReference>
<keyword evidence="11" id="KW-1185">Reference proteome</keyword>
<evidence type="ECO:0000256" key="6">
    <source>
        <dbReference type="ARBA" id="ARBA00022833"/>
    </source>
</evidence>
<dbReference type="PANTHER" id="PTHR11079:SF202">
    <property type="entry name" value="TRNA-SPECIFIC ADENOSINE DEAMINASE"/>
    <property type="match status" value="1"/>
</dbReference>
<dbReference type="SUPFAM" id="SSF53927">
    <property type="entry name" value="Cytidine deaminase-like"/>
    <property type="match status" value="1"/>
</dbReference>
<comment type="function">
    <text evidence="8">Catalyzes the deamination of adenosine to inosine at the wobble position 34 of tRNA(Arg2).</text>
</comment>
<keyword evidence="6 8" id="KW-0862">Zinc</keyword>
<feature type="binding site" evidence="8">
    <location>
        <position position="82"/>
    </location>
    <ligand>
        <name>Zn(2+)</name>
        <dbReference type="ChEBI" id="CHEBI:29105"/>
        <note>catalytic</note>
    </ligand>
</feature>
<comment type="cofactor">
    <cofactor evidence="8">
        <name>Zn(2+)</name>
        <dbReference type="ChEBI" id="CHEBI:29105"/>
    </cofactor>
    <text evidence="8">Binds 1 zinc ion per subunit.</text>
</comment>
<dbReference type="InterPro" id="IPR002125">
    <property type="entry name" value="CMP_dCMP_dom"/>
</dbReference>
<dbReference type="HAMAP" id="MF_00972">
    <property type="entry name" value="tRNA_aden_deaminase"/>
    <property type="match status" value="1"/>
</dbReference>
<dbReference type="InterPro" id="IPR016193">
    <property type="entry name" value="Cytidine_deaminase-like"/>
</dbReference>
<feature type="domain" description="CMP/dCMP-type deaminase" evidence="9">
    <location>
        <begin position="1"/>
        <end position="119"/>
    </location>
</feature>
<accession>A0AAE2YS02</accession>
<dbReference type="EC" id="3.5.4.33" evidence="8"/>
<evidence type="ECO:0000256" key="1">
    <source>
        <dbReference type="ARBA" id="ARBA00010669"/>
    </source>
</evidence>
<name>A0AAE2YS02_9PROT</name>
<evidence type="ECO:0000313" key="11">
    <source>
        <dbReference type="Proteomes" id="UP001197378"/>
    </source>
</evidence>
<feature type="binding site" evidence="8">
    <location>
        <position position="79"/>
    </location>
    <ligand>
        <name>Zn(2+)</name>
        <dbReference type="ChEBI" id="CHEBI:29105"/>
        <note>catalytic</note>
    </ligand>
</feature>
<dbReference type="GO" id="GO:0052717">
    <property type="term" value="F:tRNA-specific adenosine-34 deaminase activity"/>
    <property type="evidence" value="ECO:0007669"/>
    <property type="project" value="UniProtKB-UniRule"/>
</dbReference>
<keyword evidence="4 8" id="KW-0479">Metal-binding</keyword>
<organism evidence="10 11">
    <name type="scientific">Igneacidithiobacillus copahuensis</name>
    <dbReference type="NCBI Taxonomy" id="2724909"/>
    <lineage>
        <taxon>Bacteria</taxon>
        <taxon>Pseudomonadati</taxon>
        <taxon>Pseudomonadota</taxon>
        <taxon>Acidithiobacillia</taxon>
        <taxon>Acidithiobacillales</taxon>
        <taxon>Acidithiobacillaceae</taxon>
        <taxon>Igneacidithiobacillus</taxon>
    </lineage>
</organism>
<comment type="subunit">
    <text evidence="2 8">Homodimer.</text>
</comment>
<keyword evidence="5 8" id="KW-0378">Hydrolase</keyword>
<evidence type="ECO:0000256" key="4">
    <source>
        <dbReference type="ARBA" id="ARBA00022723"/>
    </source>
</evidence>
<feature type="active site" description="Proton donor" evidence="8">
    <location>
        <position position="51"/>
    </location>
</feature>
<dbReference type="CDD" id="cd01285">
    <property type="entry name" value="nucleoside_deaminase"/>
    <property type="match status" value="1"/>
</dbReference>
<comment type="catalytic activity">
    <reaction evidence="7 8">
        <text>adenosine(34) in tRNA + H2O + H(+) = inosine(34) in tRNA + NH4(+)</text>
        <dbReference type="Rhea" id="RHEA:43168"/>
        <dbReference type="Rhea" id="RHEA-COMP:10373"/>
        <dbReference type="Rhea" id="RHEA-COMP:10374"/>
        <dbReference type="ChEBI" id="CHEBI:15377"/>
        <dbReference type="ChEBI" id="CHEBI:15378"/>
        <dbReference type="ChEBI" id="CHEBI:28938"/>
        <dbReference type="ChEBI" id="CHEBI:74411"/>
        <dbReference type="ChEBI" id="CHEBI:82852"/>
        <dbReference type="EC" id="3.5.4.33"/>
    </reaction>
</comment>
<dbReference type="AlphaFoldDB" id="A0AAE2YS02"/>
<dbReference type="InterPro" id="IPR016192">
    <property type="entry name" value="APOBEC/CMP_deaminase_Zn-bd"/>
</dbReference>
<dbReference type="GO" id="GO:0008270">
    <property type="term" value="F:zinc ion binding"/>
    <property type="evidence" value="ECO:0007669"/>
    <property type="project" value="UniProtKB-UniRule"/>
</dbReference>
<proteinExistence type="inferred from homology"/>
<dbReference type="InterPro" id="IPR028883">
    <property type="entry name" value="tRNA_aden_deaminase"/>
</dbReference>
<evidence type="ECO:0000256" key="3">
    <source>
        <dbReference type="ARBA" id="ARBA00022694"/>
    </source>
</evidence>
<evidence type="ECO:0000256" key="2">
    <source>
        <dbReference type="ARBA" id="ARBA00011738"/>
    </source>
</evidence>
<protein>
    <recommendedName>
        <fullName evidence="8">tRNA-specific adenosine deaminase</fullName>
        <ecNumber evidence="8">3.5.4.33</ecNumber>
    </recommendedName>
</protein>
<comment type="similarity">
    <text evidence="1">Belongs to the cytidine and deoxycytidylate deaminase family. ADAT2 subfamily.</text>
</comment>
<dbReference type="PROSITE" id="PS00903">
    <property type="entry name" value="CYT_DCMP_DEAMINASES_1"/>
    <property type="match status" value="1"/>
</dbReference>
<evidence type="ECO:0000256" key="7">
    <source>
        <dbReference type="ARBA" id="ARBA00048045"/>
    </source>
</evidence>
<comment type="caution">
    <text evidence="10">The sequence shown here is derived from an EMBL/GenBank/DDBJ whole genome shotgun (WGS) entry which is preliminary data.</text>
</comment>
<dbReference type="GO" id="GO:0002100">
    <property type="term" value="P:tRNA wobble adenosine to inosine editing"/>
    <property type="evidence" value="ECO:0007669"/>
    <property type="project" value="UniProtKB-UniRule"/>
</dbReference>
<dbReference type="NCBIfam" id="NF008113">
    <property type="entry name" value="PRK10860.1"/>
    <property type="match status" value="1"/>
</dbReference>
<dbReference type="EMBL" id="JAAXYO010000180">
    <property type="protein sequence ID" value="MBU2788983.1"/>
    <property type="molecule type" value="Genomic_DNA"/>
</dbReference>
<evidence type="ECO:0000259" key="9">
    <source>
        <dbReference type="PROSITE" id="PS51747"/>
    </source>
</evidence>
<reference evidence="10" key="1">
    <citation type="journal article" date="2021" name="ISME J.">
        <title>Genomic evolution of the class Acidithiobacillia: deep-branching Proteobacteria living in extreme acidic conditions.</title>
        <authorList>
            <person name="Moya-Beltran A."/>
            <person name="Beard S."/>
            <person name="Rojas-Villalobos C."/>
            <person name="Issotta F."/>
            <person name="Gallardo Y."/>
            <person name="Ulloa R."/>
            <person name="Giaveno A."/>
            <person name="Degli Esposti M."/>
            <person name="Johnson D.B."/>
            <person name="Quatrini R."/>
        </authorList>
    </citation>
    <scope>NUCLEOTIDE SEQUENCE</scope>
    <source>
        <strain evidence="10">VAN18-1</strain>
    </source>
</reference>
<dbReference type="Proteomes" id="UP001197378">
    <property type="component" value="Unassembled WGS sequence"/>
</dbReference>
<dbReference type="Gene3D" id="3.40.140.10">
    <property type="entry name" value="Cytidine Deaminase, domain 2"/>
    <property type="match status" value="1"/>
</dbReference>
<feature type="binding site" evidence="8">
    <location>
        <position position="49"/>
    </location>
    <ligand>
        <name>Zn(2+)</name>
        <dbReference type="ChEBI" id="CHEBI:29105"/>
        <note>catalytic</note>
    </ligand>
</feature>
<evidence type="ECO:0000256" key="8">
    <source>
        <dbReference type="HAMAP-Rule" id="MF_00972"/>
    </source>
</evidence>
<dbReference type="Pfam" id="PF00383">
    <property type="entry name" value="dCMP_cyt_deam_1"/>
    <property type="match status" value="1"/>
</dbReference>
<evidence type="ECO:0000313" key="10">
    <source>
        <dbReference type="EMBL" id="MBU2788983.1"/>
    </source>
</evidence>
<evidence type="ECO:0000256" key="5">
    <source>
        <dbReference type="ARBA" id="ARBA00022801"/>
    </source>
</evidence>